<reference evidence="2 3" key="1">
    <citation type="submission" date="2014-02" db="EMBL/GenBank/DDBJ databases">
        <title>The small core and large imbalanced accessory genome model reveals a collaborative survival strategy of Sorangium cellulosum strains in nature.</title>
        <authorList>
            <person name="Han K."/>
            <person name="Peng R."/>
            <person name="Blom J."/>
            <person name="Li Y.-Z."/>
        </authorList>
    </citation>
    <scope>NUCLEOTIDE SEQUENCE [LARGE SCALE GENOMIC DNA]</scope>
    <source>
        <strain evidence="2 3">So0008-312</strain>
    </source>
</reference>
<gene>
    <name evidence="2" type="ORF">BE15_10535</name>
</gene>
<proteinExistence type="predicted"/>
<organism evidence="2 3">
    <name type="scientific">Sorangium cellulosum</name>
    <name type="common">Polyangium cellulosum</name>
    <dbReference type="NCBI Taxonomy" id="56"/>
    <lineage>
        <taxon>Bacteria</taxon>
        <taxon>Pseudomonadati</taxon>
        <taxon>Myxococcota</taxon>
        <taxon>Polyangia</taxon>
        <taxon>Polyangiales</taxon>
        <taxon>Polyangiaceae</taxon>
        <taxon>Sorangium</taxon>
    </lineage>
</organism>
<evidence type="ECO:0000313" key="2">
    <source>
        <dbReference type="EMBL" id="KYF68430.1"/>
    </source>
</evidence>
<name>A0A150QKF2_SORCE</name>
<evidence type="ECO:0000259" key="1">
    <source>
        <dbReference type="Pfam" id="PF06114"/>
    </source>
</evidence>
<dbReference type="Proteomes" id="UP000075260">
    <property type="component" value="Unassembled WGS sequence"/>
</dbReference>
<dbReference type="InterPro" id="IPR010359">
    <property type="entry name" value="IrrE_HExxH"/>
</dbReference>
<dbReference type="EMBL" id="JEMA01000571">
    <property type="protein sequence ID" value="KYF68430.1"/>
    <property type="molecule type" value="Genomic_DNA"/>
</dbReference>
<feature type="domain" description="IrrE N-terminal-like" evidence="1">
    <location>
        <begin position="190"/>
        <end position="287"/>
    </location>
</feature>
<sequence length="322" mass="36995">MAQQLFDGRLGIDSDVATFLAHAVGLSKSFWLEREKLYREALDHRQREQQLLAQLPLDEMKSRAFIQPVQSHAETVDEVVKFFGKDDPESCREHIEQLPRSIKQKTSRAIDSHPGSLAVWIRAGEIEADQTECAAWNPERLQNLMPELRKLTRTKDPAQYLPELKRICQSCGIALAVVRPPSGCSARGAVRFLSTTKAMLLLSYRHLSNDQFWFSFFHELAHLLLHSRGSIIVDDGEDSETKEELEADEYAAQILIPAEFQTWLTSLRDERSIISFARRIGVSRGIVVGQMQHKKIVGYEKFNRLKIYYQWNSRNEIELKEG</sequence>
<dbReference type="AlphaFoldDB" id="A0A150QKF2"/>
<dbReference type="Pfam" id="PF06114">
    <property type="entry name" value="Peptidase_M78"/>
    <property type="match status" value="1"/>
</dbReference>
<evidence type="ECO:0000313" key="3">
    <source>
        <dbReference type="Proteomes" id="UP000075260"/>
    </source>
</evidence>
<dbReference type="Gene3D" id="1.10.10.2910">
    <property type="match status" value="1"/>
</dbReference>
<protein>
    <recommendedName>
        <fullName evidence="1">IrrE N-terminal-like domain-containing protein</fullName>
    </recommendedName>
</protein>
<comment type="caution">
    <text evidence="2">The sequence shown here is derived from an EMBL/GenBank/DDBJ whole genome shotgun (WGS) entry which is preliminary data.</text>
</comment>
<accession>A0A150QKF2</accession>